<evidence type="ECO:0008006" key="3">
    <source>
        <dbReference type="Google" id="ProtNLM"/>
    </source>
</evidence>
<comment type="caution">
    <text evidence="1">The sequence shown here is derived from an EMBL/GenBank/DDBJ whole genome shotgun (WGS) entry which is preliminary data.</text>
</comment>
<keyword evidence="2" id="KW-1185">Reference proteome</keyword>
<reference evidence="1 2" key="1">
    <citation type="submission" date="2018-05" db="EMBL/GenBank/DDBJ databases">
        <authorList>
            <person name="Zhang Y.-J."/>
        </authorList>
    </citation>
    <scope>NUCLEOTIDE SEQUENCE [LARGE SCALE GENOMIC DNA]</scope>
    <source>
        <strain evidence="1 2">CY04</strain>
    </source>
</reference>
<evidence type="ECO:0000313" key="1">
    <source>
        <dbReference type="EMBL" id="NIZ59427.1"/>
    </source>
</evidence>
<accession>A0ABX0W494</accession>
<evidence type="ECO:0000313" key="2">
    <source>
        <dbReference type="Proteomes" id="UP001429564"/>
    </source>
</evidence>
<dbReference type="EMBL" id="QHLQ01000001">
    <property type="protein sequence ID" value="NIZ59427.1"/>
    <property type="molecule type" value="Genomic_DNA"/>
</dbReference>
<organism evidence="1 2">
    <name type="scientific">Parasedimentitalea denitrificans</name>
    <dbReference type="NCBI Taxonomy" id="2211118"/>
    <lineage>
        <taxon>Bacteria</taxon>
        <taxon>Pseudomonadati</taxon>
        <taxon>Pseudomonadota</taxon>
        <taxon>Alphaproteobacteria</taxon>
        <taxon>Rhodobacterales</taxon>
        <taxon>Paracoccaceae</taxon>
        <taxon>Parasedimentitalea</taxon>
    </lineage>
</organism>
<proteinExistence type="predicted"/>
<name>A0ABX0W494_9RHOB</name>
<gene>
    <name evidence="1" type="ORF">DL239_00395</name>
</gene>
<sequence>MLYPLASLESDKLNAIQNLEKVIGGPVVALAGVEAKTAELPEDQLQKLQELEEELGIVLVAVRPN</sequence>
<protein>
    <recommendedName>
        <fullName evidence="3">GTPase HflX</fullName>
    </recommendedName>
</protein>
<dbReference type="RefSeq" id="WP_167681117.1">
    <property type="nucleotide sequence ID" value="NZ_QHLQ01000001.1"/>
</dbReference>
<dbReference type="Proteomes" id="UP001429564">
    <property type="component" value="Unassembled WGS sequence"/>
</dbReference>